<protein>
    <submittedName>
        <fullName evidence="2">Uncharacterized protein</fullName>
    </submittedName>
</protein>
<dbReference type="Proteomes" id="UP001430953">
    <property type="component" value="Unassembled WGS sequence"/>
</dbReference>
<feature type="region of interest" description="Disordered" evidence="1">
    <location>
        <begin position="1"/>
        <end position="25"/>
    </location>
</feature>
<gene>
    <name evidence="2" type="ORF">PUN28_016750</name>
</gene>
<organism evidence="2 3">
    <name type="scientific">Cardiocondyla obscurior</name>
    <dbReference type="NCBI Taxonomy" id="286306"/>
    <lineage>
        <taxon>Eukaryota</taxon>
        <taxon>Metazoa</taxon>
        <taxon>Ecdysozoa</taxon>
        <taxon>Arthropoda</taxon>
        <taxon>Hexapoda</taxon>
        <taxon>Insecta</taxon>
        <taxon>Pterygota</taxon>
        <taxon>Neoptera</taxon>
        <taxon>Endopterygota</taxon>
        <taxon>Hymenoptera</taxon>
        <taxon>Apocrita</taxon>
        <taxon>Aculeata</taxon>
        <taxon>Formicoidea</taxon>
        <taxon>Formicidae</taxon>
        <taxon>Myrmicinae</taxon>
        <taxon>Cardiocondyla</taxon>
    </lineage>
</organism>
<feature type="compositionally biased region" description="Low complexity" evidence="1">
    <location>
        <begin position="11"/>
        <end position="21"/>
    </location>
</feature>
<dbReference type="EMBL" id="JADYXP020000019">
    <property type="protein sequence ID" value="KAL0105309.1"/>
    <property type="molecule type" value="Genomic_DNA"/>
</dbReference>
<evidence type="ECO:0000313" key="2">
    <source>
        <dbReference type="EMBL" id="KAL0105309.1"/>
    </source>
</evidence>
<sequence>MRRDTPPILLSASSYSSASSSRGPRGSFKLSLGFFSLPGRAFCEYRSPCGSSRRRRRERRLCQTPVSPLSWSMPEIDTRASPGFLCDPNSFSFAHLPSLPLSRFAKRVFFFLFFSREAFTPG</sequence>
<evidence type="ECO:0000256" key="1">
    <source>
        <dbReference type="SAM" id="MobiDB-lite"/>
    </source>
</evidence>
<proteinExistence type="predicted"/>
<dbReference type="AlphaFoldDB" id="A0AAW2ENN7"/>
<name>A0AAW2ENN7_9HYME</name>
<accession>A0AAW2ENN7</accession>
<reference evidence="2 3" key="1">
    <citation type="submission" date="2023-03" db="EMBL/GenBank/DDBJ databases">
        <title>High recombination rates correlate with genetic variation in Cardiocondyla obscurior ants.</title>
        <authorList>
            <person name="Errbii M."/>
        </authorList>
    </citation>
    <scope>NUCLEOTIDE SEQUENCE [LARGE SCALE GENOMIC DNA]</scope>
    <source>
        <strain evidence="2">Alpha-2009</strain>
        <tissue evidence="2">Whole body</tissue>
    </source>
</reference>
<comment type="caution">
    <text evidence="2">The sequence shown here is derived from an EMBL/GenBank/DDBJ whole genome shotgun (WGS) entry which is preliminary data.</text>
</comment>
<keyword evidence="3" id="KW-1185">Reference proteome</keyword>
<evidence type="ECO:0000313" key="3">
    <source>
        <dbReference type="Proteomes" id="UP001430953"/>
    </source>
</evidence>